<gene>
    <name evidence="1" type="ORF">H9735_03665</name>
</gene>
<dbReference type="Proteomes" id="UP000886721">
    <property type="component" value="Unassembled WGS sequence"/>
</dbReference>
<name>A0A9D1WTY9_9FIRM</name>
<reference evidence="1" key="1">
    <citation type="journal article" date="2021" name="PeerJ">
        <title>Extensive microbial diversity within the chicken gut microbiome revealed by metagenomics and culture.</title>
        <authorList>
            <person name="Gilroy R."/>
            <person name="Ravi A."/>
            <person name="Getino M."/>
            <person name="Pursley I."/>
            <person name="Horton D.L."/>
            <person name="Alikhan N.F."/>
            <person name="Baker D."/>
            <person name="Gharbi K."/>
            <person name="Hall N."/>
            <person name="Watson M."/>
            <person name="Adriaenssens E.M."/>
            <person name="Foster-Nyarko E."/>
            <person name="Jarju S."/>
            <person name="Secka A."/>
            <person name="Antonio M."/>
            <person name="Oren A."/>
            <person name="Chaudhuri R.R."/>
            <person name="La Ragione R."/>
            <person name="Hildebrand F."/>
            <person name="Pallen M.J."/>
        </authorList>
    </citation>
    <scope>NUCLEOTIDE SEQUENCE</scope>
    <source>
        <strain evidence="1">CHK191-13928</strain>
    </source>
</reference>
<accession>A0A9D1WTY9</accession>
<protein>
    <submittedName>
        <fullName evidence="1">Uncharacterized protein</fullName>
    </submittedName>
</protein>
<proteinExistence type="predicted"/>
<sequence>MADQAINALPTKTAPTTGDKMLMIGAAEEYQIDYDQLATAILNKLTSKTFTLDQGTKSLVAALNELNSKTLMKENLTVNCDTVANLFTFCTSDSENLPKSVYGILIT</sequence>
<dbReference type="AlphaFoldDB" id="A0A9D1WTY9"/>
<reference evidence="1" key="2">
    <citation type="submission" date="2021-04" db="EMBL/GenBank/DDBJ databases">
        <authorList>
            <person name="Gilroy R."/>
        </authorList>
    </citation>
    <scope>NUCLEOTIDE SEQUENCE</scope>
    <source>
        <strain evidence="1">CHK191-13928</strain>
    </source>
</reference>
<dbReference type="EMBL" id="DXEM01000011">
    <property type="protein sequence ID" value="HIX67209.1"/>
    <property type="molecule type" value="Genomic_DNA"/>
</dbReference>
<comment type="caution">
    <text evidence="1">The sequence shown here is derived from an EMBL/GenBank/DDBJ whole genome shotgun (WGS) entry which is preliminary data.</text>
</comment>
<evidence type="ECO:0000313" key="1">
    <source>
        <dbReference type="EMBL" id="HIX67209.1"/>
    </source>
</evidence>
<evidence type="ECO:0000313" key="2">
    <source>
        <dbReference type="Proteomes" id="UP000886721"/>
    </source>
</evidence>
<organism evidence="1 2">
    <name type="scientific">Candidatus Anaerostipes excrementavium</name>
    <dbReference type="NCBI Taxonomy" id="2838463"/>
    <lineage>
        <taxon>Bacteria</taxon>
        <taxon>Bacillati</taxon>
        <taxon>Bacillota</taxon>
        <taxon>Clostridia</taxon>
        <taxon>Lachnospirales</taxon>
        <taxon>Lachnospiraceae</taxon>
        <taxon>Anaerostipes</taxon>
    </lineage>
</organism>
<feature type="non-terminal residue" evidence="1">
    <location>
        <position position="107"/>
    </location>
</feature>